<evidence type="ECO:0000313" key="3">
    <source>
        <dbReference type="EMBL" id="MFK2879107.1"/>
    </source>
</evidence>
<sequence>MARHRWMGAIAGAAMLLGAAGPALATQPSEQQVRKLFQVMHLDQRVIQMGKQFSGTMGHNVPCVPASYWDGFVDEASVNDLMGRMVPIYQAHFTAEDIAGLLKFYQSPLGQKVVTELPKTMEEGMSVGRLWGEERAMALIQALQKKGTLNVEGKCPASPAADGTAFEPGK</sequence>
<accession>A0ABW8JAL4</accession>
<evidence type="ECO:0000259" key="2">
    <source>
        <dbReference type="Pfam" id="PF09832"/>
    </source>
</evidence>
<feature type="signal peptide" evidence="1">
    <location>
        <begin position="1"/>
        <end position="25"/>
    </location>
</feature>
<keyword evidence="4" id="KW-1185">Reference proteome</keyword>
<protein>
    <submittedName>
        <fullName evidence="3">DUF2059 domain-containing protein</fullName>
    </submittedName>
</protein>
<reference evidence="3 4" key="1">
    <citation type="submission" date="2020-10" db="EMBL/GenBank/DDBJ databases">
        <title>Phylogeny of dyella-like bacteria.</title>
        <authorList>
            <person name="Fu J."/>
        </authorList>
    </citation>
    <scope>NUCLEOTIDE SEQUENCE [LARGE SCALE GENOMIC DNA]</scope>
    <source>
        <strain evidence="3 4">KACC 19113</strain>
    </source>
</reference>
<dbReference type="EMBL" id="JADIKK010000008">
    <property type="protein sequence ID" value="MFK2879107.1"/>
    <property type="molecule type" value="Genomic_DNA"/>
</dbReference>
<dbReference type="Pfam" id="PF09832">
    <property type="entry name" value="DUF2059"/>
    <property type="match status" value="1"/>
</dbReference>
<dbReference type="InterPro" id="IPR018637">
    <property type="entry name" value="DUF2059"/>
</dbReference>
<gene>
    <name evidence="3" type="ORF">ISP25_18720</name>
</gene>
<keyword evidence="1" id="KW-0732">Signal</keyword>
<organism evidence="3 4">
    <name type="scientific">Rhodanobacter hydrolyticus</name>
    <dbReference type="NCBI Taxonomy" id="2250595"/>
    <lineage>
        <taxon>Bacteria</taxon>
        <taxon>Pseudomonadati</taxon>
        <taxon>Pseudomonadota</taxon>
        <taxon>Gammaproteobacteria</taxon>
        <taxon>Lysobacterales</taxon>
        <taxon>Rhodanobacteraceae</taxon>
        <taxon>Rhodanobacter</taxon>
    </lineage>
</organism>
<evidence type="ECO:0000313" key="4">
    <source>
        <dbReference type="Proteomes" id="UP001620339"/>
    </source>
</evidence>
<dbReference type="Proteomes" id="UP001620339">
    <property type="component" value="Unassembled WGS sequence"/>
</dbReference>
<feature type="chain" id="PRO_5047071153" evidence="1">
    <location>
        <begin position="26"/>
        <end position="170"/>
    </location>
</feature>
<evidence type="ECO:0000256" key="1">
    <source>
        <dbReference type="SAM" id="SignalP"/>
    </source>
</evidence>
<dbReference type="RefSeq" id="WP_192156631.1">
    <property type="nucleotide sequence ID" value="NZ_JADIKK010000008.1"/>
</dbReference>
<comment type="caution">
    <text evidence="3">The sequence shown here is derived from an EMBL/GenBank/DDBJ whole genome shotgun (WGS) entry which is preliminary data.</text>
</comment>
<feature type="domain" description="DUF2059" evidence="2">
    <location>
        <begin position="80"/>
        <end position="136"/>
    </location>
</feature>
<proteinExistence type="predicted"/>
<name>A0ABW8JAL4_9GAMM</name>